<evidence type="ECO:0000313" key="3">
    <source>
        <dbReference type="Proteomes" id="UP000739180"/>
    </source>
</evidence>
<sequence length="833" mass="86333">MIRPGLLAVTLAVVGCGGGSSNHHGESAGGGGGSPTPSSSTLGGTAAVGAAIQMGTVTAQCSDGSGFTSTVTTNADGAWSGEVDSAGLPCVLTVTGGTPPVTLRGYASQAGTVNITPISDMVLALATGSADGSWVATPASWPDTATVNANKTELLAAMSDAGFTLPAGDPFTRALVIGDDWDQVLDSIQAAIDDDPALTDYAALVTLVKDGNLAQFPDAPGQGATDPELPANLSVLTDYAGTYTVIGNGVGDPGYCGGCGAANRDHLRGSVTISAQGDVDFDTGIRFPVADIVAIDDRTDVPTDRRIAVNYGASDSDERIRLYLNSDLEVMEIIHDDGQGATTRALIQEDAGDPDPEPGAELLSGHNGVAVARDGHVWAIEQPFIETFMATTSKRQIRANNFDDGDQIQDTTPFVGDEQLLWAQVNVAHGNLGTQLCGESTGVSMMTADMDATPVVWKTWTATECELSVDYHFGNGATEGRIISATLTNDKDTEQVSLSDGQFRIFIHTGKEGPMPALADNLSHILMVDSGTREMRSGYFIEGKTPEDGSHPDHYIDVKVSAGSAYPGVGTYHCDSSSASVSLAMGWVTISSPLFKFQSSNGGACTVTIEQSAARKYVGSYTATLIGPSFDAFGSGLSQGDTELPEAERTLVVHGAFRNFTTQMFHAANQGNEGPLGSEAHGITLTIDDGSTHFTAGETFLLASEPSSNGNNGYFNRPFNELPPPVGELRMVWSEIPMAVGSYACSQDVGGLSPSMTLSNPAGIPYGTVYYQSGVQNPTEGASCTLNVTSVDNGEVAGTYSATLVARNMGPVLPGGDDAISVSGEFRYPNTGP</sequence>
<evidence type="ECO:0000313" key="2">
    <source>
        <dbReference type="EMBL" id="TMW10860.1"/>
    </source>
</evidence>
<organism evidence="2 3">
    <name type="scientific">Alloalcanivorax gelatiniphagus</name>
    <dbReference type="NCBI Taxonomy" id="1194167"/>
    <lineage>
        <taxon>Bacteria</taxon>
        <taxon>Pseudomonadati</taxon>
        <taxon>Pseudomonadota</taxon>
        <taxon>Gammaproteobacteria</taxon>
        <taxon>Oceanospirillales</taxon>
        <taxon>Alcanivoracaceae</taxon>
        <taxon>Alloalcanivorax</taxon>
    </lineage>
</organism>
<feature type="compositionally biased region" description="Low complexity" evidence="1">
    <location>
        <begin position="35"/>
        <end position="44"/>
    </location>
</feature>
<dbReference type="PROSITE" id="PS51257">
    <property type="entry name" value="PROKAR_LIPOPROTEIN"/>
    <property type="match status" value="1"/>
</dbReference>
<name>A0ABY2XHW9_9GAMM</name>
<keyword evidence="3" id="KW-1185">Reference proteome</keyword>
<protein>
    <submittedName>
        <fullName evidence="2">Uncharacterized protein</fullName>
    </submittedName>
</protein>
<proteinExistence type="predicted"/>
<comment type="caution">
    <text evidence="2">The sequence shown here is derived from an EMBL/GenBank/DDBJ whole genome shotgun (WGS) entry which is preliminary data.</text>
</comment>
<gene>
    <name evidence="2" type="ORF">FGS76_16245</name>
</gene>
<dbReference type="EMBL" id="VCQT01000045">
    <property type="protein sequence ID" value="TMW10860.1"/>
    <property type="molecule type" value="Genomic_DNA"/>
</dbReference>
<accession>A0ABY2XHW9</accession>
<dbReference type="Proteomes" id="UP000739180">
    <property type="component" value="Unassembled WGS sequence"/>
</dbReference>
<dbReference type="RefSeq" id="WP_138773696.1">
    <property type="nucleotide sequence ID" value="NZ_JBHSSX010000013.1"/>
</dbReference>
<evidence type="ECO:0000256" key="1">
    <source>
        <dbReference type="SAM" id="MobiDB-lite"/>
    </source>
</evidence>
<reference evidence="2 3" key="1">
    <citation type="submission" date="2019-05" db="EMBL/GenBank/DDBJ databases">
        <title>Genome of Alcanivorax gelatiniphagus, an oil degrading marine bacteria.</title>
        <authorList>
            <person name="Kwon K.K."/>
        </authorList>
    </citation>
    <scope>NUCLEOTIDE SEQUENCE [LARGE SCALE GENOMIC DNA]</scope>
    <source>
        <strain evidence="2 3">MEBiC 08158</strain>
    </source>
</reference>
<feature type="region of interest" description="Disordered" evidence="1">
    <location>
        <begin position="22"/>
        <end position="44"/>
    </location>
</feature>